<dbReference type="Proteomes" id="UP000258309">
    <property type="component" value="Unassembled WGS sequence"/>
</dbReference>
<keyword evidence="3" id="KW-1185">Reference proteome</keyword>
<dbReference type="Pfam" id="PF10615">
    <property type="entry name" value="DUF2470"/>
    <property type="match status" value="1"/>
</dbReference>
<accession>A0A3E2HHF3</accession>
<dbReference type="PANTHER" id="PTHR37783:SF1">
    <property type="entry name" value="MEMBRANE PROTEIN, PUTATIVE (AFU_ORTHOLOGUE AFUA_1G04315)-RELATED"/>
    <property type="match status" value="1"/>
</dbReference>
<reference evidence="2 3" key="1">
    <citation type="submission" date="2018-05" db="EMBL/GenBank/DDBJ databases">
        <title>Draft genome sequence of Scytalidium lignicola DSM 105466, a ubiquitous saprotrophic fungus.</title>
        <authorList>
            <person name="Buettner E."/>
            <person name="Gebauer A.M."/>
            <person name="Hofrichter M."/>
            <person name="Liers C."/>
            <person name="Kellner H."/>
        </authorList>
    </citation>
    <scope>NUCLEOTIDE SEQUENCE [LARGE SCALE GENOMIC DNA]</scope>
    <source>
        <strain evidence="2 3">DSM 105466</strain>
    </source>
</reference>
<dbReference type="PANTHER" id="PTHR37783">
    <property type="entry name" value="MEMBRANE PROTEIN, PUTATIVE (AFU_ORTHOLOGUE AFUA_1G04315)-RELATED"/>
    <property type="match status" value="1"/>
</dbReference>
<dbReference type="AlphaFoldDB" id="A0A3E2HHF3"/>
<sequence>MNADHQESLSLYLRHFNHLPASSAQNPTLQDLTLSEMTISTGDGKTHTVPFTPPMKSWADARVQTVDMDTAARKALGIAPIDHGPAAIHPPTLTTAHWNRTRLPHGLHRLRDEIIHRARHRGLRSAAAVLPWWSGDDVVDCEDDSVAGYCAAYRGDGVA</sequence>
<name>A0A3E2HHF3_SCYLI</name>
<dbReference type="EMBL" id="NCSJ02000047">
    <property type="protein sequence ID" value="RFU32856.1"/>
    <property type="molecule type" value="Genomic_DNA"/>
</dbReference>
<comment type="caution">
    <text evidence="2">The sequence shown here is derived from an EMBL/GenBank/DDBJ whole genome shotgun (WGS) entry which is preliminary data.</text>
</comment>
<dbReference type="InterPro" id="IPR019595">
    <property type="entry name" value="DUF2470"/>
</dbReference>
<dbReference type="InterPro" id="IPR037119">
    <property type="entry name" value="Haem_oxidase_HugZ-like_sf"/>
</dbReference>
<feature type="domain" description="DUF2470" evidence="1">
    <location>
        <begin position="1"/>
        <end position="68"/>
    </location>
</feature>
<gene>
    <name evidence="2" type="ORF">B7463_g3528</name>
</gene>
<dbReference type="Gene3D" id="3.20.180.10">
    <property type="entry name" value="PNP-oxidase-like"/>
    <property type="match status" value="1"/>
</dbReference>
<feature type="non-terminal residue" evidence="2">
    <location>
        <position position="1"/>
    </location>
</feature>
<feature type="non-terminal residue" evidence="2">
    <location>
        <position position="159"/>
    </location>
</feature>
<protein>
    <recommendedName>
        <fullName evidence="1">DUF2470 domain-containing protein</fullName>
    </recommendedName>
</protein>
<evidence type="ECO:0000259" key="1">
    <source>
        <dbReference type="Pfam" id="PF10615"/>
    </source>
</evidence>
<evidence type="ECO:0000313" key="3">
    <source>
        <dbReference type="Proteomes" id="UP000258309"/>
    </source>
</evidence>
<dbReference type="OrthoDB" id="5553410at2759"/>
<organism evidence="2 3">
    <name type="scientific">Scytalidium lignicola</name>
    <name type="common">Hyphomycete</name>
    <dbReference type="NCBI Taxonomy" id="5539"/>
    <lineage>
        <taxon>Eukaryota</taxon>
        <taxon>Fungi</taxon>
        <taxon>Dikarya</taxon>
        <taxon>Ascomycota</taxon>
        <taxon>Pezizomycotina</taxon>
        <taxon>Leotiomycetes</taxon>
        <taxon>Leotiomycetes incertae sedis</taxon>
        <taxon>Scytalidium</taxon>
    </lineage>
</organism>
<evidence type="ECO:0000313" key="2">
    <source>
        <dbReference type="EMBL" id="RFU32856.1"/>
    </source>
</evidence>
<proteinExistence type="predicted"/>